<proteinExistence type="predicted"/>
<accession>A0A563W242</accession>
<dbReference type="AlphaFoldDB" id="A0A563W242"/>
<protein>
    <submittedName>
        <fullName evidence="1">Uncharacterized protein</fullName>
    </submittedName>
</protein>
<evidence type="ECO:0000313" key="1">
    <source>
        <dbReference type="EMBL" id="VEP17603.1"/>
    </source>
</evidence>
<sequence>MIESQRRSLKAERIAKGKVRFHIFVQRRSSEYLIHPRDRGIDFSSREIYLEYQRKLEGLYLFS</sequence>
<gene>
    <name evidence="1" type="ORF">H1P_6290023</name>
</gene>
<dbReference type="EMBL" id="CAACVJ010000589">
    <property type="protein sequence ID" value="VEP17603.1"/>
    <property type="molecule type" value="Genomic_DNA"/>
</dbReference>
<reference evidence="1 2" key="1">
    <citation type="submission" date="2019-01" db="EMBL/GenBank/DDBJ databases">
        <authorList>
            <person name="Brito A."/>
        </authorList>
    </citation>
    <scope>NUCLEOTIDE SEQUENCE [LARGE SCALE GENOMIC DNA]</scope>
    <source>
        <strain evidence="1">1</strain>
    </source>
</reference>
<name>A0A563W242_9CYAN</name>
<evidence type="ECO:0000313" key="2">
    <source>
        <dbReference type="Proteomes" id="UP000320055"/>
    </source>
</evidence>
<dbReference type="Proteomes" id="UP000320055">
    <property type="component" value="Unassembled WGS sequence"/>
</dbReference>
<dbReference type="RefSeq" id="WP_222427391.1">
    <property type="nucleotide sequence ID" value="NZ_LR214363.1"/>
</dbReference>
<keyword evidence="2" id="KW-1185">Reference proteome</keyword>
<organism evidence="1 2">
    <name type="scientific">Hyella patelloides LEGE 07179</name>
    <dbReference type="NCBI Taxonomy" id="945734"/>
    <lineage>
        <taxon>Bacteria</taxon>
        <taxon>Bacillati</taxon>
        <taxon>Cyanobacteriota</taxon>
        <taxon>Cyanophyceae</taxon>
        <taxon>Pleurocapsales</taxon>
        <taxon>Hyellaceae</taxon>
        <taxon>Hyella</taxon>
    </lineage>
</organism>